<evidence type="ECO:0000256" key="1">
    <source>
        <dbReference type="PROSITE-ProRule" id="PRU00453"/>
    </source>
</evidence>
<dbReference type="Pfam" id="PF04438">
    <property type="entry name" value="zf-HIT"/>
    <property type="match status" value="1"/>
</dbReference>
<dbReference type="SUPFAM" id="SSF144232">
    <property type="entry name" value="HIT/MYND zinc finger-like"/>
    <property type="match status" value="1"/>
</dbReference>
<dbReference type="OrthoDB" id="18412at2759"/>
<accession>A0A9P6VT12</accession>
<dbReference type="EMBL" id="PUHR01000374">
    <property type="protein sequence ID" value="KAG0654019.1"/>
    <property type="molecule type" value="Genomic_DNA"/>
</dbReference>
<dbReference type="Gene3D" id="3.30.60.190">
    <property type="match status" value="1"/>
</dbReference>
<evidence type="ECO:0000313" key="4">
    <source>
        <dbReference type="Proteomes" id="UP000750334"/>
    </source>
</evidence>
<dbReference type="AlphaFoldDB" id="A0A9P6VT12"/>
<feature type="domain" description="HIT-type" evidence="2">
    <location>
        <begin position="3"/>
        <end position="39"/>
    </location>
</feature>
<dbReference type="PROSITE" id="PS51083">
    <property type="entry name" value="ZF_HIT"/>
    <property type="match status" value="1"/>
</dbReference>
<dbReference type="InterPro" id="IPR040722">
    <property type="entry name" value="Hit1_C"/>
</dbReference>
<dbReference type="InterPro" id="IPR007529">
    <property type="entry name" value="Znf_HIT"/>
</dbReference>
<evidence type="ECO:0000313" key="3">
    <source>
        <dbReference type="EMBL" id="KAG0654019.1"/>
    </source>
</evidence>
<keyword evidence="1" id="KW-0862">Zinc</keyword>
<name>A0A9P6VT12_MAUEX</name>
<reference evidence="3 4" key="1">
    <citation type="submission" date="2020-11" db="EMBL/GenBank/DDBJ databases">
        <title>Kefir isolates.</title>
        <authorList>
            <person name="Marcisauskas S."/>
            <person name="Kim Y."/>
            <person name="Blasche S."/>
        </authorList>
    </citation>
    <scope>NUCLEOTIDE SEQUENCE [LARGE SCALE GENOMIC DNA]</scope>
    <source>
        <strain evidence="3 4">OG2</strain>
    </source>
</reference>
<proteinExistence type="predicted"/>
<dbReference type="Pfam" id="PF18268">
    <property type="entry name" value="Hit1_C"/>
    <property type="match status" value="1"/>
</dbReference>
<protein>
    <submittedName>
        <fullName evidence="3">HIT domain protein</fullName>
    </submittedName>
</protein>
<gene>
    <name evidence="3" type="primary">HIT1</name>
    <name evidence="3" type="ORF">C6P45_003548</name>
</gene>
<dbReference type="GO" id="GO:0008270">
    <property type="term" value="F:zinc ion binding"/>
    <property type="evidence" value="ECO:0007669"/>
    <property type="project" value="UniProtKB-UniRule"/>
</dbReference>
<organism evidence="3 4">
    <name type="scientific">Maudiozyma exigua</name>
    <name type="common">Yeast</name>
    <name type="synonym">Kazachstania exigua</name>
    <dbReference type="NCBI Taxonomy" id="34358"/>
    <lineage>
        <taxon>Eukaryota</taxon>
        <taxon>Fungi</taxon>
        <taxon>Dikarya</taxon>
        <taxon>Ascomycota</taxon>
        <taxon>Saccharomycotina</taxon>
        <taxon>Saccharomycetes</taxon>
        <taxon>Saccharomycetales</taxon>
        <taxon>Saccharomycetaceae</taxon>
        <taxon>Maudiozyma</taxon>
    </lineage>
</organism>
<dbReference type="Gene3D" id="1.20.1440.260">
    <property type="match status" value="1"/>
</dbReference>
<sequence length="162" mass="18462">MKCEICKAEESKYKCPTCGIRYCSLKCYKNEELHNHTKINDTKRQDEIQEIKKATEAGPEVKAIGSGTCNTNTELSTPKLNNIFQNSPQLKQLLKYNTVKFHLTKVYKILNSDVGGQGGYTSKDMQRQLAIDYLNTLRYGGVHQNEAIEEFCQIFLEKLEAS</sequence>
<dbReference type="Proteomes" id="UP000750334">
    <property type="component" value="Unassembled WGS sequence"/>
</dbReference>
<comment type="caution">
    <text evidence="3">The sequence shown here is derived from an EMBL/GenBank/DDBJ whole genome shotgun (WGS) entry which is preliminary data.</text>
</comment>
<keyword evidence="1" id="KW-0479">Metal-binding</keyword>
<evidence type="ECO:0000259" key="2">
    <source>
        <dbReference type="PROSITE" id="PS51083"/>
    </source>
</evidence>
<keyword evidence="1" id="KW-0863">Zinc-finger</keyword>
<dbReference type="CDD" id="cd23024">
    <property type="entry name" value="zf-HIT_ZNHIT2-3"/>
    <property type="match status" value="1"/>
</dbReference>
<keyword evidence="4" id="KW-1185">Reference proteome</keyword>